<accession>A0A401SBQ0</accession>
<feature type="compositionally biased region" description="Polar residues" evidence="1">
    <location>
        <begin position="69"/>
        <end position="93"/>
    </location>
</feature>
<sequence>MFRSAGPGIGGRVPLREECISLAAAPGWTARVTGHMSTYYSWHNTSLFNKEKENIRSLLHNGLISQQGFNNKNISNQPFIRNQPTTKGKSADNNFRPGIGQKGARNEN</sequence>
<proteinExistence type="predicted"/>
<gene>
    <name evidence="2" type="ORF">chiPu_0006206</name>
</gene>
<feature type="region of interest" description="Disordered" evidence="1">
    <location>
        <begin position="69"/>
        <end position="108"/>
    </location>
</feature>
<comment type="caution">
    <text evidence="2">The sequence shown here is derived from an EMBL/GenBank/DDBJ whole genome shotgun (WGS) entry which is preliminary data.</text>
</comment>
<protein>
    <submittedName>
        <fullName evidence="2">Uncharacterized protein</fullName>
    </submittedName>
</protein>
<organism evidence="2 3">
    <name type="scientific">Chiloscyllium punctatum</name>
    <name type="common">Brownbanded bambooshark</name>
    <name type="synonym">Hemiscyllium punctatum</name>
    <dbReference type="NCBI Taxonomy" id="137246"/>
    <lineage>
        <taxon>Eukaryota</taxon>
        <taxon>Metazoa</taxon>
        <taxon>Chordata</taxon>
        <taxon>Craniata</taxon>
        <taxon>Vertebrata</taxon>
        <taxon>Chondrichthyes</taxon>
        <taxon>Elasmobranchii</taxon>
        <taxon>Galeomorphii</taxon>
        <taxon>Galeoidea</taxon>
        <taxon>Orectolobiformes</taxon>
        <taxon>Hemiscylliidae</taxon>
        <taxon>Chiloscyllium</taxon>
    </lineage>
</organism>
<dbReference type="EMBL" id="BEZZ01000176">
    <property type="protein sequence ID" value="GCC27780.1"/>
    <property type="molecule type" value="Genomic_DNA"/>
</dbReference>
<reference evidence="2 3" key="1">
    <citation type="journal article" date="2018" name="Nat. Ecol. Evol.">
        <title>Shark genomes provide insights into elasmobranch evolution and the origin of vertebrates.</title>
        <authorList>
            <person name="Hara Y"/>
            <person name="Yamaguchi K"/>
            <person name="Onimaru K"/>
            <person name="Kadota M"/>
            <person name="Koyanagi M"/>
            <person name="Keeley SD"/>
            <person name="Tatsumi K"/>
            <person name="Tanaka K"/>
            <person name="Motone F"/>
            <person name="Kageyama Y"/>
            <person name="Nozu R"/>
            <person name="Adachi N"/>
            <person name="Nishimura O"/>
            <person name="Nakagawa R"/>
            <person name="Tanegashima C"/>
            <person name="Kiyatake I"/>
            <person name="Matsumoto R"/>
            <person name="Murakumo K"/>
            <person name="Nishida K"/>
            <person name="Terakita A"/>
            <person name="Kuratani S"/>
            <person name="Sato K"/>
            <person name="Hyodo S Kuraku.S."/>
        </authorList>
    </citation>
    <scope>NUCLEOTIDE SEQUENCE [LARGE SCALE GENOMIC DNA]</scope>
</reference>
<keyword evidence="3" id="KW-1185">Reference proteome</keyword>
<evidence type="ECO:0000256" key="1">
    <source>
        <dbReference type="SAM" id="MobiDB-lite"/>
    </source>
</evidence>
<evidence type="ECO:0000313" key="2">
    <source>
        <dbReference type="EMBL" id="GCC27780.1"/>
    </source>
</evidence>
<name>A0A401SBQ0_CHIPU</name>
<dbReference type="Proteomes" id="UP000287033">
    <property type="component" value="Unassembled WGS sequence"/>
</dbReference>
<evidence type="ECO:0000313" key="3">
    <source>
        <dbReference type="Proteomes" id="UP000287033"/>
    </source>
</evidence>
<dbReference type="AlphaFoldDB" id="A0A401SBQ0"/>